<evidence type="ECO:0000256" key="7">
    <source>
        <dbReference type="PROSITE-ProRule" id="PRU10141"/>
    </source>
</evidence>
<dbReference type="Gene3D" id="3.30.200.20">
    <property type="entry name" value="Phosphorylase Kinase, domain 1"/>
    <property type="match status" value="1"/>
</dbReference>
<dbReference type="SMART" id="SM00220">
    <property type="entry name" value="S_TKc"/>
    <property type="match status" value="1"/>
</dbReference>
<accession>A0ABP4YYI7</accession>
<keyword evidence="3" id="KW-0808">Transferase</keyword>
<evidence type="ECO:0000256" key="6">
    <source>
        <dbReference type="ARBA" id="ARBA00022840"/>
    </source>
</evidence>
<reference evidence="11" key="1">
    <citation type="journal article" date="2019" name="Int. J. Syst. Evol. Microbiol.">
        <title>The Global Catalogue of Microorganisms (GCM) 10K type strain sequencing project: providing services to taxonomists for standard genome sequencing and annotation.</title>
        <authorList>
            <consortium name="The Broad Institute Genomics Platform"/>
            <consortium name="The Broad Institute Genome Sequencing Center for Infectious Disease"/>
            <person name="Wu L."/>
            <person name="Ma J."/>
        </authorList>
    </citation>
    <scope>NUCLEOTIDE SEQUENCE [LARGE SCALE GENOMIC DNA]</scope>
    <source>
        <strain evidence="11">JCM 13250</strain>
    </source>
</reference>
<evidence type="ECO:0000256" key="4">
    <source>
        <dbReference type="ARBA" id="ARBA00022741"/>
    </source>
</evidence>
<keyword evidence="11" id="KW-1185">Reference proteome</keyword>
<dbReference type="PANTHER" id="PTHR43289">
    <property type="entry name" value="MITOGEN-ACTIVATED PROTEIN KINASE KINASE KINASE 20-RELATED"/>
    <property type="match status" value="1"/>
</dbReference>
<dbReference type="PANTHER" id="PTHR43289:SF6">
    <property type="entry name" value="SERINE_THREONINE-PROTEIN KINASE NEKL-3"/>
    <property type="match status" value="1"/>
</dbReference>
<keyword evidence="2" id="KW-0723">Serine/threonine-protein kinase</keyword>
<gene>
    <name evidence="10" type="ORF">GCM10009682_56760</name>
</gene>
<evidence type="ECO:0000256" key="2">
    <source>
        <dbReference type="ARBA" id="ARBA00022527"/>
    </source>
</evidence>
<dbReference type="EC" id="2.7.11.1" evidence="1"/>
<evidence type="ECO:0000259" key="9">
    <source>
        <dbReference type="PROSITE" id="PS50011"/>
    </source>
</evidence>
<feature type="compositionally biased region" description="Gly residues" evidence="8">
    <location>
        <begin position="613"/>
        <end position="650"/>
    </location>
</feature>
<organism evidence="10 11">
    <name type="scientific">Luedemannella flava</name>
    <dbReference type="NCBI Taxonomy" id="349316"/>
    <lineage>
        <taxon>Bacteria</taxon>
        <taxon>Bacillati</taxon>
        <taxon>Actinomycetota</taxon>
        <taxon>Actinomycetes</taxon>
        <taxon>Micromonosporales</taxon>
        <taxon>Micromonosporaceae</taxon>
        <taxon>Luedemannella</taxon>
    </lineage>
</organism>
<comment type="caution">
    <text evidence="10">The sequence shown here is derived from an EMBL/GenBank/DDBJ whole genome shotgun (WGS) entry which is preliminary data.</text>
</comment>
<dbReference type="SUPFAM" id="SSF56112">
    <property type="entry name" value="Protein kinase-like (PK-like)"/>
    <property type="match status" value="1"/>
</dbReference>
<evidence type="ECO:0000313" key="11">
    <source>
        <dbReference type="Proteomes" id="UP001500218"/>
    </source>
</evidence>
<evidence type="ECO:0000256" key="5">
    <source>
        <dbReference type="ARBA" id="ARBA00022777"/>
    </source>
</evidence>
<dbReference type="Proteomes" id="UP001500218">
    <property type="component" value="Unassembled WGS sequence"/>
</dbReference>
<evidence type="ECO:0000313" key="10">
    <source>
        <dbReference type="EMBL" id="GAA1830732.1"/>
    </source>
</evidence>
<protein>
    <recommendedName>
        <fullName evidence="1">non-specific serine/threonine protein kinase</fullName>
        <ecNumber evidence="1">2.7.11.1</ecNumber>
    </recommendedName>
</protein>
<dbReference type="InterPro" id="IPR017441">
    <property type="entry name" value="Protein_kinase_ATP_BS"/>
</dbReference>
<feature type="binding site" evidence="7">
    <location>
        <position position="42"/>
    </location>
    <ligand>
        <name>ATP</name>
        <dbReference type="ChEBI" id="CHEBI:30616"/>
    </ligand>
</feature>
<sequence>MPDIPSRTIAGRYRLTRQLGSGGMGVVWLAHDEVLHREVAVKEVVPPAGLSDEEKLELRRRTLREARAAARLNHPNVVQIYDVIPTEPWPWIVMEYVPSRSLYKVLHTDGPVEPRQAAEIGLAMLGALGAAHAAGVLHRDVKPGNVLLSEDGRVVLTDFGLAHLDSGETALTVPGLVVGTALYCAPERARDGTSSPQSDLWSLGATLHAAVEGRSPYARPTTMATLTALAVEPPDPAPHAGPLRPVIAGLLRRDPDARMKPAEAERRLRAVVEGSRHRGFRLPLPHLTERSTELVAPATPENEAPSAELPTSRSSLSAVDLRVGRGRLPAVASLSAALLLIPVLVLAWQTRDRSGGGQTTGTTAAPVPAVMWDNGPCGRVFAAPRATAPPPVTKATTPGPYTMRAGWVWHREPSGLRIAAPVGAVYAAREGTICFRERPGARVVGVDTAWPAGDLLATLRTREKALEQELPGYSRVGLRPASYLGGAADLEFTFESSTGDRLHGLLRAFHYGDGGARTAAIIWVTRDLDWLGDQGFLRTVMLSFRPPERDQDPAELQGGSVVPPQLTGTPTPTPSPAANTGIDEGAVEAGLPTDEPTEATEASEGTVDTGSGSQNGNGNGNGSGNGAGNGAGNGNNNGTGNPGTGQGNHP</sequence>
<dbReference type="InterPro" id="IPR000719">
    <property type="entry name" value="Prot_kinase_dom"/>
</dbReference>
<proteinExistence type="predicted"/>
<dbReference type="Pfam" id="PF00069">
    <property type="entry name" value="Pkinase"/>
    <property type="match status" value="1"/>
</dbReference>
<name>A0ABP4YYI7_9ACTN</name>
<dbReference type="PROSITE" id="PS00108">
    <property type="entry name" value="PROTEIN_KINASE_ST"/>
    <property type="match status" value="1"/>
</dbReference>
<keyword evidence="5" id="KW-0418">Kinase</keyword>
<dbReference type="InterPro" id="IPR008271">
    <property type="entry name" value="Ser/Thr_kinase_AS"/>
</dbReference>
<feature type="region of interest" description="Disordered" evidence="8">
    <location>
        <begin position="548"/>
        <end position="650"/>
    </location>
</feature>
<dbReference type="CDD" id="cd14014">
    <property type="entry name" value="STKc_PknB_like"/>
    <property type="match status" value="1"/>
</dbReference>
<dbReference type="Gene3D" id="1.10.510.10">
    <property type="entry name" value="Transferase(Phosphotransferase) domain 1"/>
    <property type="match status" value="1"/>
</dbReference>
<evidence type="ECO:0000256" key="8">
    <source>
        <dbReference type="SAM" id="MobiDB-lite"/>
    </source>
</evidence>
<evidence type="ECO:0000256" key="3">
    <source>
        <dbReference type="ARBA" id="ARBA00022679"/>
    </source>
</evidence>
<dbReference type="PROSITE" id="PS50011">
    <property type="entry name" value="PROTEIN_KINASE_DOM"/>
    <property type="match status" value="1"/>
</dbReference>
<dbReference type="EMBL" id="BAAALT010000265">
    <property type="protein sequence ID" value="GAA1830732.1"/>
    <property type="molecule type" value="Genomic_DNA"/>
</dbReference>
<feature type="domain" description="Protein kinase" evidence="9">
    <location>
        <begin position="13"/>
        <end position="280"/>
    </location>
</feature>
<dbReference type="PROSITE" id="PS00107">
    <property type="entry name" value="PROTEIN_KINASE_ATP"/>
    <property type="match status" value="1"/>
</dbReference>
<evidence type="ECO:0000256" key="1">
    <source>
        <dbReference type="ARBA" id="ARBA00012513"/>
    </source>
</evidence>
<keyword evidence="4 7" id="KW-0547">Nucleotide-binding</keyword>
<keyword evidence="6 7" id="KW-0067">ATP-binding</keyword>
<dbReference type="InterPro" id="IPR011009">
    <property type="entry name" value="Kinase-like_dom_sf"/>
</dbReference>
<dbReference type="RefSeq" id="WP_344138942.1">
    <property type="nucleotide sequence ID" value="NZ_BAAALT010000265.1"/>
</dbReference>